<evidence type="ECO:0000313" key="2">
    <source>
        <dbReference type="Proteomes" id="UP000002384"/>
    </source>
</evidence>
<evidence type="ECO:0000313" key="1">
    <source>
        <dbReference type="EMBL" id="ACK71051.1"/>
    </source>
</evidence>
<dbReference type="AlphaFoldDB" id="B7KKT2"/>
<dbReference type="Proteomes" id="UP000002384">
    <property type="component" value="Chromosome"/>
</dbReference>
<dbReference type="EMBL" id="CP001291">
    <property type="protein sequence ID" value="ACK71051.1"/>
    <property type="molecule type" value="Genomic_DNA"/>
</dbReference>
<reference evidence="2" key="1">
    <citation type="journal article" date="2011" name="MBio">
        <title>Novel metabolic attributes of the genus Cyanothece, comprising a group of unicellular nitrogen-fixing Cyanobacteria.</title>
        <authorList>
            <person name="Bandyopadhyay A."/>
            <person name="Elvitigala T."/>
            <person name="Welsh E."/>
            <person name="Stockel J."/>
            <person name="Liberton M."/>
            <person name="Min H."/>
            <person name="Sherman L.A."/>
            <person name="Pakrasi H.B."/>
        </authorList>
    </citation>
    <scope>NUCLEOTIDE SEQUENCE [LARGE SCALE GENOMIC DNA]</scope>
    <source>
        <strain evidence="2">PCC 7424</strain>
    </source>
</reference>
<proteinExistence type="predicted"/>
<dbReference type="KEGG" id="cyc:PCC7424_2637"/>
<dbReference type="eggNOG" id="ENOG5031C2V">
    <property type="taxonomic scope" value="Bacteria"/>
</dbReference>
<gene>
    <name evidence="1" type="ordered locus">PCC7424_2637</name>
</gene>
<name>B7KKT2_GLOC7</name>
<protein>
    <submittedName>
        <fullName evidence="1">Uncharacterized protein</fullName>
    </submittedName>
</protein>
<organism evidence="1 2">
    <name type="scientific">Gloeothece citriformis (strain PCC 7424)</name>
    <name type="common">Cyanothece sp. (strain PCC 7424)</name>
    <dbReference type="NCBI Taxonomy" id="65393"/>
    <lineage>
        <taxon>Bacteria</taxon>
        <taxon>Bacillati</taxon>
        <taxon>Cyanobacteriota</taxon>
        <taxon>Cyanophyceae</taxon>
        <taxon>Oscillatoriophycideae</taxon>
        <taxon>Chroococcales</taxon>
        <taxon>Aphanothecaceae</taxon>
        <taxon>Gloeothece</taxon>
        <taxon>Gloeothece citriformis</taxon>
    </lineage>
</organism>
<keyword evidence="2" id="KW-1185">Reference proteome</keyword>
<dbReference type="OrthoDB" id="462201at2"/>
<sequence length="127" mass="14930">MNSKKQISLILQQDINQNKIGKLQPAKRQKDQNHLQRRQQQRAINNDMIKITLLYGRKHYNKGAIIFTLTDRTLSKTPYFPFKDVLRGLRVVCLNGLPNPQILTAYWHTHTKHNLKNSKKRPLLTSF</sequence>
<dbReference type="RefSeq" id="WP_015954652.1">
    <property type="nucleotide sequence ID" value="NC_011729.1"/>
</dbReference>
<dbReference type="HOGENOM" id="CLU_2104944_0_0_3"/>
<accession>B7KKT2</accession>